<evidence type="ECO:0000259" key="1">
    <source>
        <dbReference type="PROSITE" id="PS50097"/>
    </source>
</evidence>
<proteinExistence type="predicted"/>
<dbReference type="Pfam" id="PF00651">
    <property type="entry name" value="BTB"/>
    <property type="match status" value="1"/>
</dbReference>
<dbReference type="InterPro" id="IPR011333">
    <property type="entry name" value="SKP1/BTB/POZ_sf"/>
</dbReference>
<reference evidence="2" key="2">
    <citation type="submission" date="2020-01" db="EMBL/GenBank/DDBJ databases">
        <authorList>
            <person name="Korhonen P.K.K."/>
            <person name="Guangxu M.G."/>
            <person name="Wang T.W."/>
            <person name="Stroehlein A.J.S."/>
            <person name="Young N.D."/>
            <person name="Ang C.-S.A."/>
            <person name="Fernando D.W.F."/>
            <person name="Lu H.L."/>
            <person name="Taylor S.T."/>
            <person name="Ehtesham M.E.M."/>
            <person name="Najaraj S.H.N."/>
            <person name="Harsha G.H.G."/>
            <person name="Madugundu A.M."/>
            <person name="Renuse S.R."/>
            <person name="Holt D.H."/>
            <person name="Pandey A.P."/>
            <person name="Papenfuss A.P."/>
            <person name="Gasser R.B.G."/>
            <person name="Fischer K.F."/>
        </authorList>
    </citation>
    <scope>NUCLEOTIDE SEQUENCE</scope>
    <source>
        <strain evidence="2">SSS_KF_BRIS2020</strain>
    </source>
</reference>
<dbReference type="InterPro" id="IPR000210">
    <property type="entry name" value="BTB/POZ_dom"/>
</dbReference>
<reference evidence="3" key="3">
    <citation type="submission" date="2022-06" db="UniProtKB">
        <authorList>
            <consortium name="EnsemblMetazoa"/>
        </authorList>
    </citation>
    <scope>IDENTIFICATION</scope>
</reference>
<feature type="domain" description="BTB" evidence="1">
    <location>
        <begin position="400"/>
        <end position="461"/>
    </location>
</feature>
<dbReference type="EnsemblMetazoa" id="SSS_5989s_mrna">
    <property type="protein sequence ID" value="KAF7490366.1"/>
    <property type="gene ID" value="SSS_5989"/>
</dbReference>
<dbReference type="EMBL" id="WVUK01000062">
    <property type="protein sequence ID" value="KAF7490366.1"/>
    <property type="molecule type" value="Genomic_DNA"/>
</dbReference>
<dbReference type="SUPFAM" id="SSF54695">
    <property type="entry name" value="POZ domain"/>
    <property type="match status" value="1"/>
</dbReference>
<dbReference type="OrthoDB" id="6020506at2759"/>
<evidence type="ECO:0000313" key="2">
    <source>
        <dbReference type="EMBL" id="KAF7490366.1"/>
    </source>
</evidence>
<sequence length="562" mass="65664">MIAKEINASYYETSVFNGYGVKQVFENVIRAALIARRQQRFLMNSLKHVQNCLIQEPFLPPKPPSPQLLVPPSQYNQDIWSLFTRKAFTDVVFVKENSATNNSFINVSSTDPFCVINCHKIILITASELFNTFFTLDHNPLQHSNDHHHQHQQGRGRFWNCIEVDNCSLLGQSEQNLTKYASDISIASSLDDVFEQHRPKLFIDDSLLDLRFNSFKNFLNVSAFFPLIHFDKSRLFKHSFLRQKHISFQNSSTKSTSNHHHQNKSIHHRSKFVQEKLMTIFKNVGQTYFDVESGRLRYRNQSIISFGNNISFKILQNYIALLYSFNVSNIDCDLPKIVDEFHQCLQYLDFIDFDPQSEPIETQESQTKFLLRLEQYLETWKIECFTNRLAHFGIEKGYFADVIFKLDDGTCFGHKAVLMARCEVMEAMFKGDFLESSAQIIVFTNVTKESFYNMLIYIYTDILIDNINHKNCLPLIELANRFCLTRLIALIEERVVNELITLAEKQKSDITPIVLRLLEPSQIHNADQLSEFCLYHITTHYNEICHNYNKLLRIYIPRIKPI</sequence>
<dbReference type="AlphaFoldDB" id="A0A834VB92"/>
<organism evidence="2">
    <name type="scientific">Sarcoptes scabiei</name>
    <name type="common">Itch mite</name>
    <name type="synonym">Acarus scabiei</name>
    <dbReference type="NCBI Taxonomy" id="52283"/>
    <lineage>
        <taxon>Eukaryota</taxon>
        <taxon>Metazoa</taxon>
        <taxon>Ecdysozoa</taxon>
        <taxon>Arthropoda</taxon>
        <taxon>Chelicerata</taxon>
        <taxon>Arachnida</taxon>
        <taxon>Acari</taxon>
        <taxon>Acariformes</taxon>
        <taxon>Sarcoptiformes</taxon>
        <taxon>Astigmata</taxon>
        <taxon>Psoroptidia</taxon>
        <taxon>Sarcoptoidea</taxon>
        <taxon>Sarcoptidae</taxon>
        <taxon>Sarcoptinae</taxon>
        <taxon>Sarcoptes</taxon>
    </lineage>
</organism>
<protein>
    <submittedName>
        <fullName evidence="2">Rho-related BTB domain-containing protein 1</fullName>
    </submittedName>
</protein>
<name>A0A834VB92_SARSC</name>
<evidence type="ECO:0000313" key="4">
    <source>
        <dbReference type="Proteomes" id="UP000070412"/>
    </source>
</evidence>
<dbReference type="SMART" id="SM00225">
    <property type="entry name" value="BTB"/>
    <property type="match status" value="1"/>
</dbReference>
<reference evidence="4" key="1">
    <citation type="journal article" date="2020" name="PLoS Negl. Trop. Dis.">
        <title>High-quality nuclear genome for Sarcoptes scabiei-A critical resource for a neglected parasite.</title>
        <authorList>
            <person name="Korhonen P.K."/>
            <person name="Gasser R.B."/>
            <person name="Ma G."/>
            <person name="Wang T."/>
            <person name="Stroehlein A.J."/>
            <person name="Young N.D."/>
            <person name="Ang C.S."/>
            <person name="Fernando D.D."/>
            <person name="Lu H.C."/>
            <person name="Taylor S."/>
            <person name="Reynolds S.L."/>
            <person name="Mofiz E."/>
            <person name="Najaraj S.H."/>
            <person name="Gowda H."/>
            <person name="Madugundu A."/>
            <person name="Renuse S."/>
            <person name="Holt D."/>
            <person name="Pandey A."/>
            <person name="Papenfuss A.T."/>
            <person name="Fischer K."/>
        </authorList>
    </citation>
    <scope>NUCLEOTIDE SEQUENCE [LARGE SCALE GENOMIC DNA]</scope>
</reference>
<dbReference type="PROSITE" id="PS50097">
    <property type="entry name" value="BTB"/>
    <property type="match status" value="1"/>
</dbReference>
<evidence type="ECO:0000313" key="3">
    <source>
        <dbReference type="EnsemblMetazoa" id="KAF7490366.1"/>
    </source>
</evidence>
<gene>
    <name evidence="2" type="ORF">SSS_5989</name>
</gene>
<dbReference type="Gene3D" id="3.30.710.10">
    <property type="entry name" value="Potassium Channel Kv1.1, Chain A"/>
    <property type="match status" value="2"/>
</dbReference>
<dbReference type="PANTHER" id="PTHR24413">
    <property type="entry name" value="SPECKLE-TYPE POZ PROTEIN"/>
    <property type="match status" value="1"/>
</dbReference>
<dbReference type="Proteomes" id="UP000070412">
    <property type="component" value="Unassembled WGS sequence"/>
</dbReference>
<accession>A0A834VB92</accession>
<dbReference type="FunFam" id="3.30.710.10:FF:000014">
    <property type="entry name" value="Rho-related BTB domain-containing protein 2 isoform 1"/>
    <property type="match status" value="1"/>
</dbReference>
<keyword evidence="4" id="KW-1185">Reference proteome</keyword>